<keyword evidence="3" id="KW-1185">Reference proteome</keyword>
<accession>E3D086</accession>
<sequence>MNPQRRRRTLNPDLESLWCDLLRWLRKTAHLGILFSGGGDSVLLAQAAAEALDCHDYILFFIDSELDPPASRRRATAEAARLGASLQIIPGIETEHPAVSANLPDRCYHCRKLRHGQVRQHPALPFHWPLADGTHLDDLEERRPGLQAAREDQILHPLAETGWTKSTIRQALEALGLEAASVAPSPCLATRIPYGQPVRRENLRRIAQAEALIQGLGFSCNRVRLYTPQAAILEVPPQDLPQAFALRETLLEGIRPLGFASLALDLEGYFPGKMDRTLSPEPDLFPVVHFREGTPFE</sequence>
<dbReference type="eggNOG" id="COG1606">
    <property type="taxonomic scope" value="Bacteria"/>
</dbReference>
<dbReference type="Gene3D" id="3.40.50.620">
    <property type="entry name" value="HUPs"/>
    <property type="match status" value="1"/>
</dbReference>
<dbReference type="InterPro" id="IPR052188">
    <property type="entry name" value="Ni-pincer_cofactor_biosynth"/>
</dbReference>
<dbReference type="AlphaFoldDB" id="E3D086"/>
<reference evidence="2 3" key="1">
    <citation type="journal article" date="2010" name="Stand. Genomic Sci.">
        <title>Non-contiguous finished genome sequence of Aminomonas paucivorans type strain (GLU-3).</title>
        <authorList>
            <person name="Pitluck S."/>
            <person name="Yasawong M."/>
            <person name="Held B."/>
            <person name="Lapidus A."/>
            <person name="Nolan M."/>
            <person name="Copeland A."/>
            <person name="Lucas S."/>
            <person name="Del Rio T.G."/>
            <person name="Tice H."/>
            <person name="Cheng J.F."/>
            <person name="Chertkov O."/>
            <person name="Goodwin L."/>
            <person name="Tapia R."/>
            <person name="Han C."/>
            <person name="Liolios K."/>
            <person name="Ivanova N."/>
            <person name="Mavromatis K."/>
            <person name="Ovchinnikova G."/>
            <person name="Pati A."/>
            <person name="Chen A."/>
            <person name="Palaniappan K."/>
            <person name="Land M."/>
            <person name="Hauser L."/>
            <person name="Chang Y.J."/>
            <person name="Jeffries C.D."/>
            <person name="Pukall R."/>
            <person name="Spring S."/>
            <person name="Rohde M."/>
            <person name="Sikorski J."/>
            <person name="Goker M."/>
            <person name="Woyke T."/>
            <person name="Bristow J."/>
            <person name="Eisen J.A."/>
            <person name="Markowitz V."/>
            <person name="Hugenholtz P."/>
            <person name="Kyrpides N.C."/>
            <person name="Klenk H.P."/>
        </authorList>
    </citation>
    <scope>NUCLEOTIDE SEQUENCE [LARGE SCALE GENOMIC DNA]</scope>
    <source>
        <strain evidence="2 3">DSM 12260</strain>
    </source>
</reference>
<evidence type="ECO:0000313" key="3">
    <source>
        <dbReference type="Proteomes" id="UP000005096"/>
    </source>
</evidence>
<name>E3D086_9BACT</name>
<dbReference type="STRING" id="584708.Apau_2352"/>
<dbReference type="PaxDb" id="584708-Apau_2352"/>
<dbReference type="EMBL" id="CM001022">
    <property type="protein sequence ID" value="EFQ24759.1"/>
    <property type="molecule type" value="Genomic_DNA"/>
</dbReference>
<organism evidence="2 3">
    <name type="scientific">Aminomonas paucivorans DSM 12260</name>
    <dbReference type="NCBI Taxonomy" id="584708"/>
    <lineage>
        <taxon>Bacteria</taxon>
        <taxon>Thermotogati</taxon>
        <taxon>Synergistota</taxon>
        <taxon>Synergistia</taxon>
        <taxon>Synergistales</taxon>
        <taxon>Synergistaceae</taxon>
        <taxon>Aminomonas</taxon>
    </lineage>
</organism>
<dbReference type="GO" id="GO:0016783">
    <property type="term" value="F:sulfurtransferase activity"/>
    <property type="evidence" value="ECO:0007669"/>
    <property type="project" value="InterPro"/>
</dbReference>
<evidence type="ECO:0000256" key="1">
    <source>
        <dbReference type="PIRSR" id="PIRSR006661-1"/>
    </source>
</evidence>
<dbReference type="PANTHER" id="PTHR43169">
    <property type="entry name" value="EXSB FAMILY PROTEIN"/>
    <property type="match status" value="1"/>
</dbReference>
<dbReference type="Proteomes" id="UP000005096">
    <property type="component" value="Chromosome"/>
</dbReference>
<dbReference type="HOGENOM" id="CLU_061181_0_2_0"/>
<dbReference type="InterPro" id="IPR005232">
    <property type="entry name" value="LarE"/>
</dbReference>
<dbReference type="PANTHER" id="PTHR43169:SF2">
    <property type="entry name" value="NAD_GMP SYNTHASE DOMAIN-CONTAINING PROTEIN"/>
    <property type="match status" value="1"/>
</dbReference>
<dbReference type="PIRSF" id="PIRSF006661">
    <property type="entry name" value="PP-lp_UCP006661"/>
    <property type="match status" value="1"/>
</dbReference>
<dbReference type="SUPFAM" id="SSF52402">
    <property type="entry name" value="Adenine nucleotide alpha hydrolases-like"/>
    <property type="match status" value="1"/>
</dbReference>
<evidence type="ECO:0000313" key="2">
    <source>
        <dbReference type="EMBL" id="EFQ24759.1"/>
    </source>
</evidence>
<protein>
    <submittedName>
        <fullName evidence="2">Uncharacterized protein</fullName>
    </submittedName>
</protein>
<proteinExistence type="predicted"/>
<feature type="active site" description="Nucleophile and sulfur donor" evidence="1">
    <location>
        <position position="187"/>
    </location>
</feature>
<dbReference type="InterPro" id="IPR014729">
    <property type="entry name" value="Rossmann-like_a/b/a_fold"/>
</dbReference>
<gene>
    <name evidence="2" type="ORF">Apau_2352</name>
</gene>